<keyword evidence="8" id="KW-0865">Zymogen</keyword>
<gene>
    <name evidence="10" type="ORF">Celaphus_00000093</name>
</gene>
<keyword evidence="5" id="KW-0378">Hydrolase</keyword>
<dbReference type="PROSITE" id="PS00546">
    <property type="entry name" value="CYSTEINE_SWITCH"/>
    <property type="match status" value="1"/>
</dbReference>
<dbReference type="AlphaFoldDB" id="A0A212DAG7"/>
<sequence length="135" mass="14251">MQVGQGGSPPMLEGAGGLGISVWTPGSPHQTAVLPDGLRWSEGALTSTPLTRGLSPAQDAPRRHPVSRGPEPWLEAPPDSDAPALAAQEALPLAGRPRPPRCGVPDPPDGPSARNRQKRFVLSGGRWEKTDLTYR</sequence>
<organism evidence="10 11">
    <name type="scientific">Cervus elaphus hippelaphus</name>
    <name type="common">European red deer</name>
    <dbReference type="NCBI Taxonomy" id="46360"/>
    <lineage>
        <taxon>Eukaryota</taxon>
        <taxon>Metazoa</taxon>
        <taxon>Chordata</taxon>
        <taxon>Craniata</taxon>
        <taxon>Vertebrata</taxon>
        <taxon>Euteleostomi</taxon>
        <taxon>Mammalia</taxon>
        <taxon>Eutheria</taxon>
        <taxon>Laurasiatheria</taxon>
        <taxon>Artiodactyla</taxon>
        <taxon>Ruminantia</taxon>
        <taxon>Pecora</taxon>
        <taxon>Cervidae</taxon>
        <taxon>Cervinae</taxon>
        <taxon>Cervus</taxon>
    </lineage>
</organism>
<evidence type="ECO:0000256" key="1">
    <source>
        <dbReference type="ARBA" id="ARBA00001947"/>
    </source>
</evidence>
<dbReference type="GO" id="GO:0006508">
    <property type="term" value="P:proteolysis"/>
    <property type="evidence" value="ECO:0007669"/>
    <property type="project" value="UniProtKB-KW"/>
</dbReference>
<dbReference type="InterPro" id="IPR021158">
    <property type="entry name" value="Pept_M10A_Zn_BS"/>
</dbReference>
<evidence type="ECO:0000256" key="8">
    <source>
        <dbReference type="ARBA" id="ARBA00023145"/>
    </source>
</evidence>
<dbReference type="Proteomes" id="UP000242450">
    <property type="component" value="Chromosome 5"/>
</dbReference>
<feature type="compositionally biased region" description="Basic and acidic residues" evidence="9">
    <location>
        <begin position="126"/>
        <end position="135"/>
    </location>
</feature>
<evidence type="ECO:0000256" key="9">
    <source>
        <dbReference type="SAM" id="MobiDB-lite"/>
    </source>
</evidence>
<evidence type="ECO:0000256" key="5">
    <source>
        <dbReference type="ARBA" id="ARBA00022801"/>
    </source>
</evidence>
<evidence type="ECO:0000313" key="11">
    <source>
        <dbReference type="Proteomes" id="UP000242450"/>
    </source>
</evidence>
<dbReference type="OrthoDB" id="10620717at2759"/>
<name>A0A212DAG7_CEREH</name>
<keyword evidence="6" id="KW-0862">Zinc</keyword>
<feature type="region of interest" description="Disordered" evidence="9">
    <location>
        <begin position="1"/>
        <end position="135"/>
    </location>
</feature>
<evidence type="ECO:0000256" key="3">
    <source>
        <dbReference type="ARBA" id="ARBA00022723"/>
    </source>
</evidence>
<keyword evidence="2" id="KW-0645">Protease</keyword>
<evidence type="ECO:0000256" key="6">
    <source>
        <dbReference type="ARBA" id="ARBA00022833"/>
    </source>
</evidence>
<dbReference type="GO" id="GO:0004222">
    <property type="term" value="F:metalloendopeptidase activity"/>
    <property type="evidence" value="ECO:0007669"/>
    <property type="project" value="InterPro"/>
</dbReference>
<comment type="caution">
    <text evidence="10">The sequence shown here is derived from an EMBL/GenBank/DDBJ whole genome shotgun (WGS) entry which is preliminary data.</text>
</comment>
<comment type="cofactor">
    <cofactor evidence="1">
        <name>Zn(2+)</name>
        <dbReference type="ChEBI" id="CHEBI:29105"/>
    </cofactor>
</comment>
<keyword evidence="3" id="KW-0479">Metal-binding</keyword>
<accession>A0A212DAG7</accession>
<evidence type="ECO:0000256" key="4">
    <source>
        <dbReference type="ARBA" id="ARBA00022729"/>
    </source>
</evidence>
<evidence type="ECO:0000256" key="7">
    <source>
        <dbReference type="ARBA" id="ARBA00023049"/>
    </source>
</evidence>
<protein>
    <submittedName>
        <fullName evidence="10">Uncharacterized protein</fullName>
    </submittedName>
</protein>
<dbReference type="EMBL" id="MKHE01000005">
    <property type="protein sequence ID" value="OWK15249.1"/>
    <property type="molecule type" value="Genomic_DNA"/>
</dbReference>
<dbReference type="GO" id="GO:0008270">
    <property type="term" value="F:zinc ion binding"/>
    <property type="evidence" value="ECO:0007669"/>
    <property type="project" value="InterPro"/>
</dbReference>
<proteinExistence type="predicted"/>
<dbReference type="GO" id="GO:0031012">
    <property type="term" value="C:extracellular matrix"/>
    <property type="evidence" value="ECO:0007669"/>
    <property type="project" value="InterPro"/>
</dbReference>
<evidence type="ECO:0000256" key="2">
    <source>
        <dbReference type="ARBA" id="ARBA00022670"/>
    </source>
</evidence>
<keyword evidence="7" id="KW-0482">Metalloprotease</keyword>
<keyword evidence="11" id="KW-1185">Reference proteome</keyword>
<reference evidence="10 11" key="1">
    <citation type="journal article" date="2018" name="Mol. Genet. Genomics">
        <title>The red deer Cervus elaphus genome CerEla1.0: sequencing, annotating, genes, and chromosomes.</title>
        <authorList>
            <person name="Bana N.A."/>
            <person name="Nyiri A."/>
            <person name="Nagy J."/>
            <person name="Frank K."/>
            <person name="Nagy T."/>
            <person name="Steger V."/>
            <person name="Schiller M."/>
            <person name="Lakatos P."/>
            <person name="Sugar L."/>
            <person name="Horn P."/>
            <person name="Barta E."/>
            <person name="Orosz L."/>
        </authorList>
    </citation>
    <scope>NUCLEOTIDE SEQUENCE [LARGE SCALE GENOMIC DNA]</scope>
    <source>
        <strain evidence="10">Hungarian</strain>
    </source>
</reference>
<evidence type="ECO:0000313" key="10">
    <source>
        <dbReference type="EMBL" id="OWK15249.1"/>
    </source>
</evidence>
<feature type="compositionally biased region" description="Low complexity" evidence="9">
    <location>
        <begin position="76"/>
        <end position="99"/>
    </location>
</feature>
<keyword evidence="4" id="KW-0732">Signal</keyword>
<feature type="compositionally biased region" description="Pro residues" evidence="9">
    <location>
        <begin position="100"/>
        <end position="110"/>
    </location>
</feature>